<feature type="compositionally biased region" description="Polar residues" evidence="2">
    <location>
        <begin position="40"/>
        <end position="53"/>
    </location>
</feature>
<protein>
    <recommendedName>
        <fullName evidence="6">Lipoprotein</fullName>
    </recommendedName>
</protein>
<feature type="region of interest" description="Disordered" evidence="2">
    <location>
        <begin position="39"/>
        <end position="73"/>
    </location>
</feature>
<keyword evidence="1" id="KW-0175">Coiled coil</keyword>
<name>A0A239GKQ1_9ACTN</name>
<organism evidence="4 5">
    <name type="scientific">Streptosporangium subroseum</name>
    <dbReference type="NCBI Taxonomy" id="106412"/>
    <lineage>
        <taxon>Bacteria</taxon>
        <taxon>Bacillati</taxon>
        <taxon>Actinomycetota</taxon>
        <taxon>Actinomycetes</taxon>
        <taxon>Streptosporangiales</taxon>
        <taxon>Streptosporangiaceae</taxon>
        <taxon>Streptosporangium</taxon>
    </lineage>
</organism>
<evidence type="ECO:0000256" key="2">
    <source>
        <dbReference type="SAM" id="MobiDB-lite"/>
    </source>
</evidence>
<accession>A0A239GKQ1</accession>
<feature type="chain" id="PRO_5012059845" description="Lipoprotein" evidence="3">
    <location>
        <begin position="25"/>
        <end position="246"/>
    </location>
</feature>
<dbReference type="PROSITE" id="PS51257">
    <property type="entry name" value="PROKAR_LIPOPROTEIN"/>
    <property type="match status" value="1"/>
</dbReference>
<evidence type="ECO:0000256" key="1">
    <source>
        <dbReference type="SAM" id="Coils"/>
    </source>
</evidence>
<feature type="signal peptide" evidence="3">
    <location>
        <begin position="1"/>
        <end position="24"/>
    </location>
</feature>
<evidence type="ECO:0000313" key="5">
    <source>
        <dbReference type="Proteomes" id="UP000198282"/>
    </source>
</evidence>
<feature type="coiled-coil region" evidence="1">
    <location>
        <begin position="159"/>
        <end position="186"/>
    </location>
</feature>
<evidence type="ECO:0008006" key="6">
    <source>
        <dbReference type="Google" id="ProtNLM"/>
    </source>
</evidence>
<gene>
    <name evidence="4" type="ORF">SAMN05216276_101426</name>
</gene>
<dbReference type="EMBL" id="FZOD01000014">
    <property type="protein sequence ID" value="SNS69392.1"/>
    <property type="molecule type" value="Genomic_DNA"/>
</dbReference>
<dbReference type="AlphaFoldDB" id="A0A239GKQ1"/>
<sequence>MRKRHFIVTTGLLGLCLMTTTACGDAYWADTVMIPMGSVETKTPTPGSSTQESPAPETPAPKTPATTDMPEGFKPVGSVASGLVVAVPENWIALDLSKDDLEQGLRSSGLSGPSLERAKQSLQTLVDNKAVWASDPASTETSPNRFATNLNGYCQSGPRTTVNELMTSARTELEQLNAKVSEAAEMPIDSGSAGRVIYSFTTNGLTVKGTQYYVPAQDKTCIVTLSTDQDGKQELFDSIGKTIHPT</sequence>
<evidence type="ECO:0000313" key="4">
    <source>
        <dbReference type="EMBL" id="SNS69392.1"/>
    </source>
</evidence>
<keyword evidence="3" id="KW-0732">Signal</keyword>
<dbReference type="Proteomes" id="UP000198282">
    <property type="component" value="Unassembled WGS sequence"/>
</dbReference>
<proteinExistence type="predicted"/>
<evidence type="ECO:0000256" key="3">
    <source>
        <dbReference type="SAM" id="SignalP"/>
    </source>
</evidence>
<reference evidence="4 5" key="1">
    <citation type="submission" date="2017-06" db="EMBL/GenBank/DDBJ databases">
        <authorList>
            <person name="Kim H.J."/>
            <person name="Triplett B.A."/>
        </authorList>
    </citation>
    <scope>NUCLEOTIDE SEQUENCE [LARGE SCALE GENOMIC DNA]</scope>
    <source>
        <strain evidence="4 5">CGMCC 4.2132</strain>
    </source>
</reference>
<keyword evidence="5" id="KW-1185">Reference proteome</keyword>